<evidence type="ECO:0000313" key="2">
    <source>
        <dbReference type="EMBL" id="MBB5842403.1"/>
    </source>
</evidence>
<organism evidence="2 3">
    <name type="scientific">Conyzicola lurida</name>
    <dbReference type="NCBI Taxonomy" id="1172621"/>
    <lineage>
        <taxon>Bacteria</taxon>
        <taxon>Bacillati</taxon>
        <taxon>Actinomycetota</taxon>
        <taxon>Actinomycetes</taxon>
        <taxon>Micrococcales</taxon>
        <taxon>Microbacteriaceae</taxon>
        <taxon>Conyzicola</taxon>
    </lineage>
</organism>
<dbReference type="Proteomes" id="UP000536685">
    <property type="component" value="Unassembled WGS sequence"/>
</dbReference>
<sequence length="141" mass="15253">MAEKSTKSGFTAEERAAMKERAKELKTAQTNAEALAAQLEKIAELPPADRALAEGIHEIVTENAPTLTAKLWYGMPGYALDGKILCFFQSAEKFGSRYSTLGFNDVATLDDGELWPTAFAVTELTPAVKKTIAELVKKAVS</sequence>
<protein>
    <submittedName>
        <fullName evidence="2">Uncharacterized protein YdhG (YjbR/CyaY superfamily)</fullName>
    </submittedName>
</protein>
<reference evidence="2 3" key="1">
    <citation type="submission" date="2020-08" db="EMBL/GenBank/DDBJ databases">
        <title>Sequencing the genomes of 1000 actinobacteria strains.</title>
        <authorList>
            <person name="Klenk H.-P."/>
        </authorList>
    </citation>
    <scope>NUCLEOTIDE SEQUENCE [LARGE SCALE GENOMIC DNA]</scope>
    <source>
        <strain evidence="2 3">DSM 105784</strain>
    </source>
</reference>
<dbReference type="EMBL" id="JACHMJ010000001">
    <property type="protein sequence ID" value="MBB5842403.1"/>
    <property type="molecule type" value="Genomic_DNA"/>
</dbReference>
<proteinExistence type="predicted"/>
<dbReference type="AlphaFoldDB" id="A0A841AL98"/>
<dbReference type="SUPFAM" id="SSF159888">
    <property type="entry name" value="YdhG-like"/>
    <property type="match status" value="1"/>
</dbReference>
<name>A0A841AL98_9MICO</name>
<evidence type="ECO:0000313" key="3">
    <source>
        <dbReference type="Proteomes" id="UP000536685"/>
    </source>
</evidence>
<evidence type="ECO:0000256" key="1">
    <source>
        <dbReference type="SAM" id="MobiDB-lite"/>
    </source>
</evidence>
<gene>
    <name evidence="2" type="ORF">HD599_000726</name>
</gene>
<comment type="caution">
    <text evidence="2">The sequence shown here is derived from an EMBL/GenBank/DDBJ whole genome shotgun (WGS) entry which is preliminary data.</text>
</comment>
<feature type="region of interest" description="Disordered" evidence="1">
    <location>
        <begin position="1"/>
        <end position="24"/>
    </location>
</feature>
<accession>A0A841AL98</accession>
<dbReference type="RefSeq" id="WP_184233723.1">
    <property type="nucleotide sequence ID" value="NZ_JACHMJ010000001.1"/>
</dbReference>
<keyword evidence="3" id="KW-1185">Reference proteome</keyword>
<dbReference type="Gene3D" id="3.90.1150.200">
    <property type="match status" value="1"/>
</dbReference>